<reference evidence="3 4" key="1">
    <citation type="journal article" date="2021" name="Environ. Microbiol.">
        <title>Gene family expansions and transcriptome signatures uncover fungal adaptations to wood decay.</title>
        <authorList>
            <person name="Hage H."/>
            <person name="Miyauchi S."/>
            <person name="Viragh M."/>
            <person name="Drula E."/>
            <person name="Min B."/>
            <person name="Chaduli D."/>
            <person name="Navarro D."/>
            <person name="Favel A."/>
            <person name="Norest M."/>
            <person name="Lesage-Meessen L."/>
            <person name="Balint B."/>
            <person name="Merenyi Z."/>
            <person name="de Eugenio L."/>
            <person name="Morin E."/>
            <person name="Martinez A.T."/>
            <person name="Baldrian P."/>
            <person name="Stursova M."/>
            <person name="Martinez M.J."/>
            <person name="Novotny C."/>
            <person name="Magnuson J.K."/>
            <person name="Spatafora J.W."/>
            <person name="Maurice S."/>
            <person name="Pangilinan J."/>
            <person name="Andreopoulos W."/>
            <person name="LaButti K."/>
            <person name="Hundley H."/>
            <person name="Na H."/>
            <person name="Kuo A."/>
            <person name="Barry K."/>
            <person name="Lipzen A."/>
            <person name="Henrissat B."/>
            <person name="Riley R."/>
            <person name="Ahrendt S."/>
            <person name="Nagy L.G."/>
            <person name="Grigoriev I.V."/>
            <person name="Martin F."/>
            <person name="Rosso M.N."/>
        </authorList>
    </citation>
    <scope>NUCLEOTIDE SEQUENCE [LARGE SCALE GENOMIC DNA]</scope>
    <source>
        <strain evidence="3 4">CIRM-BRFM 1785</strain>
    </source>
</reference>
<feature type="transmembrane region" description="Helical" evidence="2">
    <location>
        <begin position="89"/>
        <end position="113"/>
    </location>
</feature>
<keyword evidence="2" id="KW-1133">Transmembrane helix</keyword>
<proteinExistence type="predicted"/>
<evidence type="ECO:0000313" key="4">
    <source>
        <dbReference type="Proteomes" id="UP000814176"/>
    </source>
</evidence>
<evidence type="ECO:0000256" key="2">
    <source>
        <dbReference type="SAM" id="Phobius"/>
    </source>
</evidence>
<evidence type="ECO:0000256" key="1">
    <source>
        <dbReference type="SAM" id="MobiDB-lite"/>
    </source>
</evidence>
<feature type="compositionally biased region" description="Basic residues" evidence="1">
    <location>
        <begin position="140"/>
        <end position="149"/>
    </location>
</feature>
<dbReference type="Proteomes" id="UP000814176">
    <property type="component" value="Unassembled WGS sequence"/>
</dbReference>
<sequence>MWYDSEMPWEIMHAADQATNTLYGTSSFKLSSFTRCTNWTGQDRRFNASSRTPSGTIAMSVHFDSNIPPLSYPYRSKTMSGSKHELAPGAIAGIVIGTLLVLVVLSATGILLFHRRRVGFPATPHLPSSSEKPAPLSKTPQRRVRRAPSRKPSPSLRLTADLVSFPKPLARAGRDLDKDCGNTSVSTLNVVISPSLPRIFKVDTEDGEGAAVEVRVTPPTPVASRGDLGMPSPTKGRPLRKKAPSGIGLGMVHLQGEGESKWWAV</sequence>
<accession>A0ABQ8K146</accession>
<feature type="region of interest" description="Disordered" evidence="1">
    <location>
        <begin position="219"/>
        <end position="241"/>
    </location>
</feature>
<name>A0ABQ8K146_9APHY</name>
<organism evidence="3 4">
    <name type="scientific">Rhodofomes roseus</name>
    <dbReference type="NCBI Taxonomy" id="34475"/>
    <lineage>
        <taxon>Eukaryota</taxon>
        <taxon>Fungi</taxon>
        <taxon>Dikarya</taxon>
        <taxon>Basidiomycota</taxon>
        <taxon>Agaricomycotina</taxon>
        <taxon>Agaricomycetes</taxon>
        <taxon>Polyporales</taxon>
        <taxon>Rhodofomes</taxon>
    </lineage>
</organism>
<dbReference type="RefSeq" id="XP_047773503.1">
    <property type="nucleotide sequence ID" value="XM_047918183.1"/>
</dbReference>
<keyword evidence="2" id="KW-0812">Transmembrane</keyword>
<dbReference type="EMBL" id="JADCUA010000033">
    <property type="protein sequence ID" value="KAH9830151.1"/>
    <property type="molecule type" value="Genomic_DNA"/>
</dbReference>
<protein>
    <submittedName>
        <fullName evidence="3">Uncharacterized protein</fullName>
    </submittedName>
</protein>
<gene>
    <name evidence="3" type="ORF">C8Q71DRAFT_380425</name>
</gene>
<keyword evidence="2" id="KW-0472">Membrane</keyword>
<evidence type="ECO:0000313" key="3">
    <source>
        <dbReference type="EMBL" id="KAH9830151.1"/>
    </source>
</evidence>
<dbReference type="CDD" id="cd12087">
    <property type="entry name" value="TM_EGFR-like"/>
    <property type="match status" value="1"/>
</dbReference>
<dbReference type="GeneID" id="71998915"/>
<comment type="caution">
    <text evidence="3">The sequence shown here is derived from an EMBL/GenBank/DDBJ whole genome shotgun (WGS) entry which is preliminary data.</text>
</comment>
<keyword evidence="4" id="KW-1185">Reference proteome</keyword>
<feature type="region of interest" description="Disordered" evidence="1">
    <location>
        <begin position="122"/>
        <end position="155"/>
    </location>
</feature>